<organism evidence="1 2">
    <name type="scientific">Umezawaea tangerina</name>
    <dbReference type="NCBI Taxonomy" id="84725"/>
    <lineage>
        <taxon>Bacteria</taxon>
        <taxon>Bacillati</taxon>
        <taxon>Actinomycetota</taxon>
        <taxon>Actinomycetes</taxon>
        <taxon>Pseudonocardiales</taxon>
        <taxon>Pseudonocardiaceae</taxon>
        <taxon>Umezawaea</taxon>
    </lineage>
</organism>
<comment type="caution">
    <text evidence="1">The sequence shown here is derived from an EMBL/GenBank/DDBJ whole genome shotgun (WGS) entry which is preliminary data.</text>
</comment>
<reference evidence="1 2" key="1">
    <citation type="submission" date="2018-03" db="EMBL/GenBank/DDBJ databases">
        <title>Genomic Encyclopedia of Archaeal and Bacterial Type Strains, Phase II (KMG-II): from individual species to whole genera.</title>
        <authorList>
            <person name="Goeker M."/>
        </authorList>
    </citation>
    <scope>NUCLEOTIDE SEQUENCE [LARGE SCALE GENOMIC DNA]</scope>
    <source>
        <strain evidence="1 2">DSM 44720</strain>
    </source>
</reference>
<dbReference type="GO" id="GO:0008237">
    <property type="term" value="F:metallopeptidase activity"/>
    <property type="evidence" value="ECO:0007669"/>
    <property type="project" value="InterPro"/>
</dbReference>
<sequence>MTTKDGRVVGTTKVVDAGDPATRWNLVVMGDGYREAELTQYAADVKSFTDKLLTSAPFSTLRQAINVFRVDVASTDSGADDPTLCGGTGATPATYFDSTFCSDKIDRLLVVNNNTAFEVARAQVPQWHMIIVVVNSTKYGGSGGGVAVYSLATDAEEIALHEMGHTAFGLADEYEYLLGCGKETDHNQHPAGEPAQANVTTTIDRAALKWRDLVASSTPLPTTSNPDCSKCDPRTSPPTGLPANAVGAFEGADHFHCGAFRPQFTCRMRELDKPYCAVCTRRIRQVLNPFLPLVAETTGRLSFLRVHDRGTGFGPPSDFLDVEVVVRLDTEPGRAFGFQLRDDGNEGARKGMLDTLRTAFARNHPVRLDYRRTGIDNGVLIRVADLP</sequence>
<dbReference type="AlphaFoldDB" id="A0A2T0TH82"/>
<dbReference type="EMBL" id="PVTF01000002">
    <property type="protein sequence ID" value="PRY44993.1"/>
    <property type="molecule type" value="Genomic_DNA"/>
</dbReference>
<dbReference type="RefSeq" id="WP_106186551.1">
    <property type="nucleotide sequence ID" value="NZ_PVTF01000002.1"/>
</dbReference>
<accession>A0A2T0TH82</accession>
<dbReference type="InterPro" id="IPR024079">
    <property type="entry name" value="MetalloPept_cat_dom_sf"/>
</dbReference>
<dbReference type="Pfam" id="PF09471">
    <property type="entry name" value="Peptidase_M64"/>
    <property type="match status" value="2"/>
</dbReference>
<protein>
    <submittedName>
        <fullName evidence="1">IgA peptidase M64</fullName>
    </submittedName>
</protein>
<dbReference type="Proteomes" id="UP000239494">
    <property type="component" value="Unassembled WGS sequence"/>
</dbReference>
<dbReference type="Gene3D" id="3.40.390.10">
    <property type="entry name" value="Collagenase (Catalytic Domain)"/>
    <property type="match status" value="1"/>
</dbReference>
<proteinExistence type="predicted"/>
<dbReference type="OrthoDB" id="9764804at2"/>
<gene>
    <name evidence="1" type="ORF">CLV43_102558</name>
</gene>
<name>A0A2T0TH82_9PSEU</name>
<dbReference type="InterPro" id="IPR019026">
    <property type="entry name" value="Peptidase_M64_IgA"/>
</dbReference>
<evidence type="ECO:0000313" key="1">
    <source>
        <dbReference type="EMBL" id="PRY44993.1"/>
    </source>
</evidence>
<keyword evidence="2" id="KW-1185">Reference proteome</keyword>
<evidence type="ECO:0000313" key="2">
    <source>
        <dbReference type="Proteomes" id="UP000239494"/>
    </source>
</evidence>